<feature type="compositionally biased region" description="Polar residues" evidence="1">
    <location>
        <begin position="1"/>
        <end position="20"/>
    </location>
</feature>
<evidence type="ECO:0000313" key="2">
    <source>
        <dbReference type="EMBL" id="OAD53750.1"/>
    </source>
</evidence>
<dbReference type="Pfam" id="PF15502">
    <property type="entry name" value="MPLKIP"/>
    <property type="match status" value="1"/>
</dbReference>
<feature type="region of interest" description="Disordered" evidence="1">
    <location>
        <begin position="1"/>
        <end position="29"/>
    </location>
</feature>
<protein>
    <submittedName>
        <fullName evidence="2">Uncharacterized protein</fullName>
    </submittedName>
</protein>
<accession>A0A310SJI4</accession>
<dbReference type="OrthoDB" id="7689747at2759"/>
<dbReference type="InterPro" id="IPR028265">
    <property type="entry name" value="TTDN1/SICKLE"/>
</dbReference>
<evidence type="ECO:0000313" key="3">
    <source>
        <dbReference type="Proteomes" id="UP000250275"/>
    </source>
</evidence>
<feature type="region of interest" description="Disordered" evidence="1">
    <location>
        <begin position="68"/>
        <end position="87"/>
    </location>
</feature>
<name>A0A310SJI4_9HYME</name>
<dbReference type="AlphaFoldDB" id="A0A310SJI4"/>
<sequence>MKKSPLSTPSGSKGKQSYNWKSHDHKSRTGYSYIKSDSYQCTSPNSGHIQSANDFIPLNISTPEQKRLSSNWHGSGGRNHRNSGSGGFNHYRNNYHSTPKSNFNNSYSPYKLSGKQFYGQKKGYQKDARRQINISSYIDMKSFLEDPWAELTKKLNVSTETNGDDSVKLEQSLSPQLFYMDSESNSECKSVTNLHNSCFSSESRNESSIDVKLGLDDTNASGVSKTESSINLKLDNVRFSQESKNDSICNNNDSASENIHDENNVHDICSSKTNIIQDII</sequence>
<gene>
    <name evidence="2" type="ORF">WN48_09209</name>
</gene>
<evidence type="ECO:0000256" key="1">
    <source>
        <dbReference type="SAM" id="MobiDB-lite"/>
    </source>
</evidence>
<reference evidence="2 3" key="1">
    <citation type="submission" date="2015-07" db="EMBL/GenBank/DDBJ databases">
        <title>The genome of Eufriesea mexicana.</title>
        <authorList>
            <person name="Pan H."/>
            <person name="Kapheim K."/>
        </authorList>
    </citation>
    <scope>NUCLEOTIDE SEQUENCE [LARGE SCALE GENOMIC DNA]</scope>
    <source>
        <strain evidence="2">0111107269</strain>
        <tissue evidence="2">Whole body</tissue>
    </source>
</reference>
<keyword evidence="3" id="KW-1185">Reference proteome</keyword>
<organism evidence="2 3">
    <name type="scientific">Eufriesea mexicana</name>
    <dbReference type="NCBI Taxonomy" id="516756"/>
    <lineage>
        <taxon>Eukaryota</taxon>
        <taxon>Metazoa</taxon>
        <taxon>Ecdysozoa</taxon>
        <taxon>Arthropoda</taxon>
        <taxon>Hexapoda</taxon>
        <taxon>Insecta</taxon>
        <taxon>Pterygota</taxon>
        <taxon>Neoptera</taxon>
        <taxon>Endopterygota</taxon>
        <taxon>Hymenoptera</taxon>
        <taxon>Apocrita</taxon>
        <taxon>Aculeata</taxon>
        <taxon>Apoidea</taxon>
        <taxon>Anthophila</taxon>
        <taxon>Apidae</taxon>
        <taxon>Eufriesea</taxon>
    </lineage>
</organism>
<dbReference type="EMBL" id="KQ766043">
    <property type="protein sequence ID" value="OAD53750.1"/>
    <property type="molecule type" value="Genomic_DNA"/>
</dbReference>
<dbReference type="Proteomes" id="UP000250275">
    <property type="component" value="Unassembled WGS sequence"/>
</dbReference>
<proteinExistence type="predicted"/>